<evidence type="ECO:0008006" key="5">
    <source>
        <dbReference type="Google" id="ProtNLM"/>
    </source>
</evidence>
<organism evidence="1 3">
    <name type="scientific">Rathayibacter rathayi</name>
    <name type="common">Corynebacterium rathayi</name>
    <dbReference type="NCBI Taxonomy" id="33887"/>
    <lineage>
        <taxon>Bacteria</taxon>
        <taxon>Bacillati</taxon>
        <taxon>Actinomycetota</taxon>
        <taxon>Actinomycetes</taxon>
        <taxon>Micrococcales</taxon>
        <taxon>Microbacteriaceae</taxon>
        <taxon>Rathayibacter</taxon>
    </lineage>
</organism>
<protein>
    <recommendedName>
        <fullName evidence="5">Pyoverdine/dityrosine biosynthesis protein</fullName>
    </recommendedName>
</protein>
<dbReference type="PANTHER" id="PTHR37285:SF5">
    <property type="entry name" value="SPORE WALL MATURATION PROTEIN DIT1"/>
    <property type="match status" value="1"/>
</dbReference>
<keyword evidence="4" id="KW-1185">Reference proteome</keyword>
<dbReference type="EMBL" id="PSUL01000015">
    <property type="protein sequence ID" value="PPF14060.1"/>
    <property type="molecule type" value="Genomic_DNA"/>
</dbReference>
<dbReference type="Proteomes" id="UP000237881">
    <property type="component" value="Unassembled WGS sequence"/>
</dbReference>
<proteinExistence type="predicted"/>
<accession>A0ABD6W8E1</accession>
<dbReference type="EMBL" id="PSVT01000017">
    <property type="protein sequence ID" value="PPH76362.1"/>
    <property type="molecule type" value="Genomic_DNA"/>
</dbReference>
<gene>
    <name evidence="1" type="ORF">C5C04_08130</name>
    <name evidence="2" type="ORF">C5C40_09040</name>
</gene>
<name>A0ABD6W8E1_RATRA</name>
<evidence type="ECO:0000313" key="4">
    <source>
        <dbReference type="Proteomes" id="UP000239698"/>
    </source>
</evidence>
<dbReference type="Pfam" id="PF05141">
    <property type="entry name" value="DIT1_PvcA"/>
    <property type="match status" value="1"/>
</dbReference>
<dbReference type="AlphaFoldDB" id="A0ABD6W8E1"/>
<evidence type="ECO:0000313" key="2">
    <source>
        <dbReference type="EMBL" id="PPH76362.1"/>
    </source>
</evidence>
<dbReference type="Proteomes" id="UP000239698">
    <property type="component" value="Unassembled WGS sequence"/>
</dbReference>
<reference evidence="3 4" key="1">
    <citation type="submission" date="2018-02" db="EMBL/GenBank/DDBJ databases">
        <title>Bacteriophage NCPPB3778 and a type I-E CRISPR drive the evolution of the US Biological Select Agent, Rathayibacter toxicus.</title>
        <authorList>
            <person name="Davis E.W.II."/>
            <person name="Tabima J.F."/>
            <person name="Weisberg A.J."/>
            <person name="Lopes L.D."/>
            <person name="Wiseman M.S."/>
            <person name="Wiseman M.S."/>
            <person name="Pupko T."/>
            <person name="Belcher M.S."/>
            <person name="Sechler A.J."/>
            <person name="Tancos M.A."/>
            <person name="Schroeder B.K."/>
            <person name="Murray T.D."/>
            <person name="Luster D.G."/>
            <person name="Schneider W.L."/>
            <person name="Rogers E."/>
            <person name="Andreote F.D."/>
            <person name="Grunwald N.J."/>
            <person name="Putnam M.L."/>
            <person name="Chang J.H."/>
        </authorList>
    </citation>
    <scope>NUCLEOTIDE SEQUENCE [LARGE SCALE GENOMIC DNA]</scope>
    <source>
        <strain evidence="2 4">AY1D6</strain>
        <strain evidence="1 3">AY1I9</strain>
    </source>
</reference>
<sequence length="351" mass="38891">MSSSTIPRFEAAAFQQQHGVRGRHFTSGAVCDAEGVLRVMSDREFMVGPSNFPSADSHVLSHIEASIDAAVPIEVVLPSFAGRPHNPAAHRRVAPDLGEAYAIQLLSNISEAVGQVYPPGLVFTLILDGRAYRPFYGYSDDEGLPYADGLQHLISELGAARHIRLVDMHDLLVERKDELDAIDERVRSALTRQWNDPAFIHRDALVRALRQGTETTPISAALIELYKRGNLEGVDAQAFLQEASSITGERAEHTAFEYATLVTKLHELDLIGAAFPGAVRGTVHPKPGQYSPRIKDPATVINPWHGVAIETHDGRIVTRYEVQIYQDFERYEAVFIRGDDAPFFYREIAPE</sequence>
<evidence type="ECO:0000313" key="3">
    <source>
        <dbReference type="Proteomes" id="UP000237881"/>
    </source>
</evidence>
<comment type="caution">
    <text evidence="1">The sequence shown here is derived from an EMBL/GenBank/DDBJ whole genome shotgun (WGS) entry which is preliminary data.</text>
</comment>
<dbReference type="InterPro" id="IPR007817">
    <property type="entry name" value="Isocyanide_synthase_DIT1"/>
</dbReference>
<dbReference type="PANTHER" id="PTHR37285">
    <property type="entry name" value="SPORE WALL MATURATION PROTEIN DIT1"/>
    <property type="match status" value="1"/>
</dbReference>
<evidence type="ECO:0000313" key="1">
    <source>
        <dbReference type="EMBL" id="PPF14060.1"/>
    </source>
</evidence>
<dbReference type="RefSeq" id="WP_104256904.1">
    <property type="nucleotide sequence ID" value="NZ_PSUD01000015.1"/>
</dbReference>